<dbReference type="Gene3D" id="3.40.50.300">
    <property type="entry name" value="P-loop containing nucleotide triphosphate hydrolases"/>
    <property type="match status" value="1"/>
</dbReference>
<organism evidence="4 5">
    <name type="scientific">Ophiocordyceps australis</name>
    <dbReference type="NCBI Taxonomy" id="1399860"/>
    <lineage>
        <taxon>Eukaryota</taxon>
        <taxon>Fungi</taxon>
        <taxon>Dikarya</taxon>
        <taxon>Ascomycota</taxon>
        <taxon>Pezizomycotina</taxon>
        <taxon>Sordariomycetes</taxon>
        <taxon>Hypocreomycetidae</taxon>
        <taxon>Hypocreales</taxon>
        <taxon>Ophiocordycipitaceae</taxon>
        <taxon>Ophiocordyceps</taxon>
    </lineage>
</organism>
<proteinExistence type="inferred from homology"/>
<keyword evidence="1" id="KW-0342">GTP-binding</keyword>
<dbReference type="GO" id="GO:0005525">
    <property type="term" value="F:GTP binding"/>
    <property type="evidence" value="ECO:0007669"/>
    <property type="project" value="UniProtKB-KW"/>
</dbReference>
<keyword evidence="5" id="KW-1185">Reference proteome</keyword>
<dbReference type="AlphaFoldDB" id="A0A2C5X6Z7"/>
<feature type="region of interest" description="Disordered" evidence="2">
    <location>
        <begin position="63"/>
        <end position="119"/>
    </location>
</feature>
<dbReference type="OrthoDB" id="4925351at2759"/>
<evidence type="ECO:0000259" key="3">
    <source>
        <dbReference type="PROSITE" id="PS51719"/>
    </source>
</evidence>
<feature type="compositionally biased region" description="Low complexity" evidence="2">
    <location>
        <begin position="93"/>
        <end position="109"/>
    </location>
</feature>
<dbReference type="InterPro" id="IPR027417">
    <property type="entry name" value="P-loop_NTPase"/>
</dbReference>
<accession>A0A2C5X6Z7</accession>
<dbReference type="Proteomes" id="UP000226192">
    <property type="component" value="Unassembled WGS sequence"/>
</dbReference>
<feature type="compositionally biased region" description="Polar residues" evidence="2">
    <location>
        <begin position="78"/>
        <end position="92"/>
    </location>
</feature>
<feature type="region of interest" description="Disordered" evidence="2">
    <location>
        <begin position="1"/>
        <end position="37"/>
    </location>
</feature>
<protein>
    <recommendedName>
        <fullName evidence="3">Septin-type G domain-containing protein</fullName>
    </recommendedName>
</protein>
<dbReference type="Pfam" id="PF00735">
    <property type="entry name" value="Septin"/>
    <property type="match status" value="1"/>
</dbReference>
<evidence type="ECO:0000256" key="1">
    <source>
        <dbReference type="RuleBase" id="RU004560"/>
    </source>
</evidence>
<evidence type="ECO:0000313" key="4">
    <source>
        <dbReference type="EMBL" id="PHH58769.1"/>
    </source>
</evidence>
<feature type="domain" description="Septin-type G" evidence="3">
    <location>
        <begin position="162"/>
        <end position="436"/>
    </location>
</feature>
<dbReference type="STRING" id="1399860.A0A2C5X6Z7"/>
<reference evidence="4 5" key="1">
    <citation type="submission" date="2017-06" db="EMBL/GenBank/DDBJ databases">
        <title>Ant-infecting Ophiocordyceps genomes reveal a high diversity of potential behavioral manipulation genes and a possible major role for enterotoxins.</title>
        <authorList>
            <person name="De Bekker C."/>
            <person name="Evans H.C."/>
            <person name="Brachmann A."/>
            <person name="Hughes D.P."/>
        </authorList>
    </citation>
    <scope>NUCLEOTIDE SEQUENCE [LARGE SCALE GENOMIC DNA]</scope>
    <source>
        <strain evidence="4 5">Map64</strain>
    </source>
</reference>
<dbReference type="PROSITE" id="PS51719">
    <property type="entry name" value="G_SEPTIN"/>
    <property type="match status" value="1"/>
</dbReference>
<sequence>MRSLHAPISRTPGLVDATHSGGETTDGARPLRPPSAPLHCFLTTEADIDSQHAAPGMAMEPRFHKLPASPHTDHDGLSNMSRPATPLTAGTDSLSMPSSPGNSSCLSSSEGPVSVSAPLSESFHPQSTLLGPASIASNAALQLVMPSVAVPRRRPFTHVGRSLGKLRLLVTGQTGIGKTRLIMSIAQACPHIVYIDPVSLVGTNKVVDVYASSRSRPWWRANSDADVQMLRRKSCLVSDDILDKNICFADCPSPQRHSESAINYVESKLVPLCGKSMQDSDLHALVSGGSEPIVDVVLYLVSHDGPDPADLECIKSLQSLTNVIPLISRADEMSNQDLAHSKNVVAAALTELDLFSFTNADTGTMTPKIYAVSSATHADEEMMDASILMSSGYVQPLVPTDLEELVAQIFSVDGGSWLRHSAAAKAVEWRRRRLASSSALVSRRLASGGALVAHRPLSTYSESGHWERLDFSCWAEGLRQSLAAEKVGRLLSCSVLEVSPRPLTTRESLCRRTQRHSLVQPVDAHSQDPLGLLELAGQLKRGGRLALELASSAGVIGGIVACMTRPDLARYLHSKLLSY</sequence>
<keyword evidence="1" id="KW-0547">Nucleotide-binding</keyword>
<comment type="similarity">
    <text evidence="1">Belongs to the TRAFAC class TrmE-Era-EngA-EngB-Septin-like GTPase superfamily. Septin GTPase family.</text>
</comment>
<evidence type="ECO:0000313" key="5">
    <source>
        <dbReference type="Proteomes" id="UP000226192"/>
    </source>
</evidence>
<name>A0A2C5X6Z7_9HYPO</name>
<dbReference type="InterPro" id="IPR030379">
    <property type="entry name" value="G_SEPTIN_dom"/>
</dbReference>
<dbReference type="EMBL" id="NJET01000308">
    <property type="protein sequence ID" value="PHH58769.1"/>
    <property type="molecule type" value="Genomic_DNA"/>
</dbReference>
<comment type="caution">
    <text evidence="4">The sequence shown here is derived from an EMBL/GenBank/DDBJ whole genome shotgun (WGS) entry which is preliminary data.</text>
</comment>
<evidence type="ECO:0000256" key="2">
    <source>
        <dbReference type="SAM" id="MobiDB-lite"/>
    </source>
</evidence>
<gene>
    <name evidence="4" type="ORF">CDD81_4593</name>
</gene>